<dbReference type="FunFam" id="3.30.70.20:FF:000035">
    <property type="entry name" value="Iron hydrogenase 1"/>
    <property type="match status" value="1"/>
</dbReference>
<evidence type="ECO:0000256" key="5">
    <source>
        <dbReference type="ARBA" id="ARBA00023014"/>
    </source>
</evidence>
<dbReference type="InterPro" id="IPR017896">
    <property type="entry name" value="4Fe4S_Fe-S-bd"/>
</dbReference>
<comment type="caution">
    <text evidence="7">The sequence shown here is derived from an EMBL/GenBank/DDBJ whole genome shotgun (WGS) entry which is preliminary data.</text>
</comment>
<feature type="domain" description="4Fe-4S ferredoxin-type" evidence="6">
    <location>
        <begin position="241"/>
        <end position="271"/>
    </location>
</feature>
<dbReference type="GO" id="GO:0051539">
    <property type="term" value="F:4 iron, 4 sulfur cluster binding"/>
    <property type="evidence" value="ECO:0007669"/>
    <property type="project" value="UniProtKB-KW"/>
</dbReference>
<keyword evidence="2" id="KW-0479">Metal-binding</keyword>
<dbReference type="GO" id="GO:0046872">
    <property type="term" value="F:metal ion binding"/>
    <property type="evidence" value="ECO:0007669"/>
    <property type="project" value="UniProtKB-KW"/>
</dbReference>
<evidence type="ECO:0000259" key="6">
    <source>
        <dbReference type="PROSITE" id="PS51379"/>
    </source>
</evidence>
<evidence type="ECO:0000256" key="1">
    <source>
        <dbReference type="ARBA" id="ARBA00022485"/>
    </source>
</evidence>
<dbReference type="Pfam" id="PF00037">
    <property type="entry name" value="Fer4"/>
    <property type="match status" value="1"/>
</dbReference>
<dbReference type="GO" id="GO:0016491">
    <property type="term" value="F:oxidoreductase activity"/>
    <property type="evidence" value="ECO:0007669"/>
    <property type="project" value="UniProtKB-KW"/>
</dbReference>
<dbReference type="Pfam" id="PF12838">
    <property type="entry name" value="Fer4_7"/>
    <property type="match status" value="3"/>
</dbReference>
<dbReference type="SUPFAM" id="SSF54862">
    <property type="entry name" value="4Fe-4S ferredoxins"/>
    <property type="match status" value="2"/>
</dbReference>
<dbReference type="InterPro" id="IPR053559">
    <property type="entry name" value="Polyferredoxin"/>
</dbReference>
<feature type="domain" description="4Fe-4S ferredoxin-type" evidence="6">
    <location>
        <begin position="74"/>
        <end position="103"/>
    </location>
</feature>
<reference evidence="7" key="1">
    <citation type="submission" date="2019-08" db="EMBL/GenBank/DDBJ databases">
        <authorList>
            <person name="Kucharzyk K."/>
            <person name="Murdoch R.W."/>
            <person name="Higgins S."/>
            <person name="Loffler F."/>
        </authorList>
    </citation>
    <scope>NUCLEOTIDE SEQUENCE</scope>
</reference>
<feature type="domain" description="4Fe-4S ferredoxin-type" evidence="6">
    <location>
        <begin position="34"/>
        <end position="63"/>
    </location>
</feature>
<feature type="domain" description="4Fe-4S ferredoxin-type" evidence="6">
    <location>
        <begin position="197"/>
        <end position="226"/>
    </location>
</feature>
<name>A0A644U8Y8_9ZZZZ</name>
<dbReference type="PANTHER" id="PTHR43193">
    <property type="match status" value="1"/>
</dbReference>
<organism evidence="7">
    <name type="scientific">bioreactor metagenome</name>
    <dbReference type="NCBI Taxonomy" id="1076179"/>
    <lineage>
        <taxon>unclassified sequences</taxon>
        <taxon>metagenomes</taxon>
        <taxon>ecological metagenomes</taxon>
    </lineage>
</organism>
<dbReference type="EC" id="1.6.5.11" evidence="7"/>
<dbReference type="Pfam" id="PF12798">
    <property type="entry name" value="Fer4_3"/>
    <property type="match status" value="1"/>
</dbReference>
<sequence>MTVIFVSQIVLIKLLAKHNGDIMASTQREGQDNREIIHHNDICVGCGICSDICPTSALNLGPILPIARGIVDMDYIRMDEHKCVVCGLCSFACPFNAMEFKINGNVAKNLNEYPKWDHGTNIDKEDCILCGKCEIYCPRDAILVKRELPKIKNLVSGEIKTDVDKCITCHICEEMCPADAITIKTTSNSTMGRFEASNIEIDPEKCMYCKICQKVCPEDAIKAICTTCMDSENIPEVEITGDVVLDEISCINCSWCEKICPSDAAHTIKPFKGEVLLQENEEEEKVCTGEACHACLDVCPCNAITLTDNHMTVNSDVCVLCGACEKACPQKILSVDRNSMELSNIKSKSWQNILGSLIE</sequence>
<dbReference type="NCBIfam" id="NF042909">
    <property type="entry name" value="FMH_DH_FwdF"/>
    <property type="match status" value="1"/>
</dbReference>
<evidence type="ECO:0000256" key="3">
    <source>
        <dbReference type="ARBA" id="ARBA00022737"/>
    </source>
</evidence>
<proteinExistence type="predicted"/>
<feature type="domain" description="4Fe-4S ferredoxin-type" evidence="6">
    <location>
        <begin position="118"/>
        <end position="147"/>
    </location>
</feature>
<keyword evidence="5" id="KW-0411">Iron-sulfur</keyword>
<dbReference type="Gene3D" id="3.30.70.20">
    <property type="match status" value="5"/>
</dbReference>
<evidence type="ECO:0000256" key="4">
    <source>
        <dbReference type="ARBA" id="ARBA00023004"/>
    </source>
</evidence>
<dbReference type="InterPro" id="IPR052977">
    <property type="entry name" value="Polyferredoxin-like_ET"/>
</dbReference>
<keyword evidence="3" id="KW-0677">Repeat</keyword>
<dbReference type="PANTHER" id="PTHR43193:SF2">
    <property type="entry name" value="POLYFERREDOXIN PROTEIN FWDF"/>
    <property type="match status" value="1"/>
</dbReference>
<feature type="domain" description="4Fe-4S ferredoxin-type" evidence="6">
    <location>
        <begin position="277"/>
        <end position="308"/>
    </location>
</feature>
<evidence type="ECO:0000313" key="7">
    <source>
        <dbReference type="EMBL" id="MPL75417.1"/>
    </source>
</evidence>
<dbReference type="CDD" id="cd10549">
    <property type="entry name" value="MtMvhB_like"/>
    <property type="match status" value="2"/>
</dbReference>
<protein>
    <submittedName>
        <fullName evidence="7">NAD(P)H-quinone oxidoreductase subunit I, chloroplastic</fullName>
        <ecNumber evidence="7">1.6.5.11</ecNumber>
    </submittedName>
</protein>
<gene>
    <name evidence="7" type="primary">ndhI_30</name>
    <name evidence="7" type="ORF">SDC9_21241</name>
</gene>
<dbReference type="InterPro" id="IPR017900">
    <property type="entry name" value="4Fe4S_Fe_S_CS"/>
</dbReference>
<evidence type="ECO:0000256" key="2">
    <source>
        <dbReference type="ARBA" id="ARBA00022723"/>
    </source>
</evidence>
<keyword evidence="7" id="KW-0560">Oxidoreductase</keyword>
<dbReference type="EMBL" id="VSSQ01000088">
    <property type="protein sequence ID" value="MPL75417.1"/>
    <property type="molecule type" value="Genomic_DNA"/>
</dbReference>
<feature type="domain" description="4Fe-4S ferredoxin-type" evidence="6">
    <location>
        <begin position="309"/>
        <end position="338"/>
    </location>
</feature>
<keyword evidence="4" id="KW-0408">Iron</keyword>
<dbReference type="InterPro" id="IPR043256">
    <property type="entry name" value="MvhB-like"/>
</dbReference>
<keyword evidence="1" id="KW-0004">4Fe-4S</keyword>
<accession>A0A644U8Y8</accession>
<dbReference type="AlphaFoldDB" id="A0A644U8Y8"/>
<dbReference type="PIRSF" id="PIRSF005658">
    <property type="entry name" value="FwdF"/>
    <property type="match status" value="1"/>
</dbReference>
<dbReference type="PROSITE" id="PS51379">
    <property type="entry name" value="4FE4S_FER_2"/>
    <property type="match status" value="8"/>
</dbReference>
<dbReference type="PROSITE" id="PS00198">
    <property type="entry name" value="4FE4S_FER_1"/>
    <property type="match status" value="3"/>
</dbReference>
<feature type="domain" description="4Fe-4S ferredoxin-type" evidence="6">
    <location>
        <begin position="157"/>
        <end position="186"/>
    </location>
</feature>